<dbReference type="STRING" id="351679.A9255_11250"/>
<evidence type="ECO:0000256" key="3">
    <source>
        <dbReference type="ARBA" id="ARBA00022793"/>
    </source>
</evidence>
<dbReference type="Pfam" id="PF03711">
    <property type="entry name" value="OKR_DC_1_C"/>
    <property type="match status" value="1"/>
</dbReference>
<organism evidence="10 11">
    <name type="scientific">Xenorhabdus hominickii</name>
    <dbReference type="NCBI Taxonomy" id="351679"/>
    <lineage>
        <taxon>Bacteria</taxon>
        <taxon>Pseudomonadati</taxon>
        <taxon>Pseudomonadota</taxon>
        <taxon>Gammaproteobacteria</taxon>
        <taxon>Enterobacterales</taxon>
        <taxon>Morganellaceae</taxon>
        <taxon>Xenorhabdus</taxon>
    </lineage>
</organism>
<evidence type="ECO:0000256" key="7">
    <source>
        <dbReference type="ARBA" id="ARBA00049127"/>
    </source>
</evidence>
<dbReference type="PANTHER" id="PTHR45229">
    <property type="entry name" value="CONSTITUTIVE ORNITHINE DECARBOXYLASE"/>
    <property type="match status" value="1"/>
</dbReference>
<dbReference type="FunFam" id="3.40.640.10:FF:000008">
    <property type="entry name" value="Lysine decarboxylase, inducible"/>
    <property type="match status" value="1"/>
</dbReference>
<dbReference type="InterPro" id="IPR005308">
    <property type="entry name" value="OKR_de-COase_N"/>
</dbReference>
<dbReference type="Gene3D" id="3.40.640.10">
    <property type="entry name" value="Type I PLP-dependent aspartate aminotransferase-like (Major domain)"/>
    <property type="match status" value="1"/>
</dbReference>
<keyword evidence="4 8" id="KW-0663">Pyridoxal phosphate</keyword>
<dbReference type="Gene3D" id="3.90.1150.10">
    <property type="entry name" value="Aspartate Aminotransferase, domain 1"/>
    <property type="match status" value="1"/>
</dbReference>
<evidence type="ECO:0000313" key="10">
    <source>
        <dbReference type="EMBL" id="PHM55660.1"/>
    </source>
</evidence>
<comment type="cofactor">
    <cofactor evidence="1">
        <name>pyridoxal 5'-phosphate</name>
        <dbReference type="ChEBI" id="CHEBI:597326"/>
    </cofactor>
</comment>
<evidence type="ECO:0000256" key="8">
    <source>
        <dbReference type="PIRSR" id="PIRSR009393-1"/>
    </source>
</evidence>
<dbReference type="Pfam" id="PF01276">
    <property type="entry name" value="OKR_DC_1"/>
    <property type="match status" value="1"/>
</dbReference>
<proteinExistence type="inferred from homology"/>
<name>A0A2G0Q8V4_XENHO</name>
<keyword evidence="5" id="KW-0456">Lyase</keyword>
<dbReference type="InterPro" id="IPR011193">
    <property type="entry name" value="Orn/lys/arg_de-COase"/>
</dbReference>
<dbReference type="SUPFAM" id="SSF55904">
    <property type="entry name" value="Ornithine decarboxylase C-terminal domain"/>
    <property type="match status" value="1"/>
</dbReference>
<comment type="similarity">
    <text evidence="2">Belongs to the Orn/Lys/Arg decarboxylase class-I family.</text>
</comment>
<dbReference type="EC" id="4.1.1.17" evidence="6"/>
<dbReference type="PIRSF" id="PIRSF009393">
    <property type="entry name" value="Orn_decarb"/>
    <property type="match status" value="1"/>
</dbReference>
<evidence type="ECO:0000256" key="1">
    <source>
        <dbReference type="ARBA" id="ARBA00001933"/>
    </source>
</evidence>
<dbReference type="Gene3D" id="3.40.50.220">
    <property type="match status" value="1"/>
</dbReference>
<comment type="caution">
    <text evidence="10">The sequence shown here is derived from an EMBL/GenBank/DDBJ whole genome shotgun (WGS) entry which is preliminary data.</text>
</comment>
<gene>
    <name evidence="10" type="ORF">Xhom_02408</name>
</gene>
<dbReference type="InterPro" id="IPR000310">
    <property type="entry name" value="Orn/Lys/Arg_deCO2ase_major_dom"/>
</dbReference>
<protein>
    <recommendedName>
        <fullName evidence="6">ornithine decarboxylase</fullName>
        <ecNumber evidence="6">4.1.1.17</ecNumber>
    </recommendedName>
</protein>
<keyword evidence="3" id="KW-0210">Decarboxylase</keyword>
<dbReference type="GO" id="GO:0030170">
    <property type="term" value="F:pyridoxal phosphate binding"/>
    <property type="evidence" value="ECO:0007669"/>
    <property type="project" value="TreeGrafter"/>
</dbReference>
<dbReference type="GO" id="GO:0004586">
    <property type="term" value="F:ornithine decarboxylase activity"/>
    <property type="evidence" value="ECO:0007669"/>
    <property type="project" value="UniProtKB-EC"/>
</dbReference>
<dbReference type="InterPro" id="IPR011006">
    <property type="entry name" value="CheY-like_superfamily"/>
</dbReference>
<dbReference type="Gene3D" id="3.90.100.10">
    <property type="entry name" value="Orn/Lys/Arg decarboxylase, C-terminal domain"/>
    <property type="match status" value="1"/>
</dbReference>
<dbReference type="AlphaFoldDB" id="A0A2G0Q8V4"/>
<dbReference type="NCBIfam" id="NF010092">
    <property type="entry name" value="PRK13578.1"/>
    <property type="match status" value="1"/>
</dbReference>
<dbReference type="InterPro" id="IPR015424">
    <property type="entry name" value="PyrdxlP-dep_Trfase"/>
</dbReference>
<evidence type="ECO:0000313" key="11">
    <source>
        <dbReference type="Proteomes" id="UP000225433"/>
    </source>
</evidence>
<accession>A0A2G0Q8V4</accession>
<feature type="modified residue" description="N6-(pyridoxal phosphate)lysine" evidence="8">
    <location>
        <position position="356"/>
    </location>
</feature>
<dbReference type="Proteomes" id="UP000225433">
    <property type="component" value="Unassembled WGS sequence"/>
</dbReference>
<dbReference type="SUPFAM" id="SSF52172">
    <property type="entry name" value="CheY-like"/>
    <property type="match status" value="1"/>
</dbReference>
<dbReference type="Pfam" id="PF03709">
    <property type="entry name" value="OKR_DC_1_N"/>
    <property type="match status" value="1"/>
</dbReference>
<reference evidence="10 11" key="1">
    <citation type="journal article" date="2017" name="Nat. Microbiol.">
        <title>Natural product diversity associated with the nematode symbionts Photorhabdus and Xenorhabdus.</title>
        <authorList>
            <person name="Tobias N.J."/>
            <person name="Wolff H."/>
            <person name="Djahanschiri B."/>
            <person name="Grundmann F."/>
            <person name="Kronenwerth M."/>
            <person name="Shi Y.M."/>
            <person name="Simonyi S."/>
            <person name="Grun P."/>
            <person name="Shapiro-Ilan D."/>
            <person name="Pidot S.J."/>
            <person name="Stinear T.P."/>
            <person name="Ebersberger I."/>
            <person name="Bode H.B."/>
        </authorList>
    </citation>
    <scope>NUCLEOTIDE SEQUENCE [LARGE SCALE GENOMIC DNA]</scope>
    <source>
        <strain evidence="10 11">DSM 17903</strain>
    </source>
</reference>
<dbReference type="CDD" id="cd00615">
    <property type="entry name" value="Orn_deC_like"/>
    <property type="match status" value="1"/>
</dbReference>
<evidence type="ECO:0000256" key="5">
    <source>
        <dbReference type="ARBA" id="ARBA00023239"/>
    </source>
</evidence>
<dbReference type="EMBL" id="NJAI01000003">
    <property type="protein sequence ID" value="PHM55660.1"/>
    <property type="molecule type" value="Genomic_DNA"/>
</dbReference>
<evidence type="ECO:0000256" key="6">
    <source>
        <dbReference type="ARBA" id="ARBA00034138"/>
    </source>
</evidence>
<dbReference type="FunFam" id="3.90.1150.10:FF:000032">
    <property type="entry name" value="Ornithine decarboxylase SpeF"/>
    <property type="match status" value="1"/>
</dbReference>
<evidence type="ECO:0000259" key="9">
    <source>
        <dbReference type="PROSITE" id="PS00703"/>
    </source>
</evidence>
<dbReference type="InterPro" id="IPR027464">
    <property type="entry name" value="Ornithine_deCO2ase_N"/>
</dbReference>
<dbReference type="PROSITE" id="PS00703">
    <property type="entry name" value="OKR_DC_1"/>
    <property type="match status" value="1"/>
</dbReference>
<dbReference type="InterPro" id="IPR008286">
    <property type="entry name" value="Prn/Lys/Arg_de-COase_C"/>
</dbReference>
<dbReference type="GO" id="GO:0005829">
    <property type="term" value="C:cytosol"/>
    <property type="evidence" value="ECO:0007669"/>
    <property type="project" value="TreeGrafter"/>
</dbReference>
<comment type="catalytic activity">
    <reaction evidence="7">
        <text>L-ornithine + H(+) = putrescine + CO2</text>
        <dbReference type="Rhea" id="RHEA:22964"/>
        <dbReference type="ChEBI" id="CHEBI:15378"/>
        <dbReference type="ChEBI" id="CHEBI:16526"/>
        <dbReference type="ChEBI" id="CHEBI:46911"/>
        <dbReference type="ChEBI" id="CHEBI:326268"/>
        <dbReference type="EC" id="4.1.1.17"/>
    </reaction>
</comment>
<dbReference type="SUPFAM" id="SSF53383">
    <property type="entry name" value="PLP-dependent transferases"/>
    <property type="match status" value="1"/>
</dbReference>
<dbReference type="InterPro" id="IPR015422">
    <property type="entry name" value="PyrdxlP-dep_Trfase_small"/>
</dbReference>
<feature type="domain" description="Orn/Lys/Arg decarboxylases family 1 pyridoxal-P attachment site" evidence="9">
    <location>
        <begin position="351"/>
        <end position="365"/>
    </location>
</feature>
<dbReference type="PANTHER" id="PTHR45229:SF1">
    <property type="entry name" value="INDUCIBLE ORNITHINE DECARBOXYLASE"/>
    <property type="match status" value="1"/>
</dbReference>
<evidence type="ECO:0000256" key="2">
    <source>
        <dbReference type="ARBA" id="ARBA00010671"/>
    </source>
</evidence>
<dbReference type="InterPro" id="IPR015421">
    <property type="entry name" value="PyrdxlP-dep_Trfase_major"/>
</dbReference>
<sequence length="738" mass="83876">MIKKFNIACSNNTCDIFNSERETINIKETHFIDVSAIVISLEDALNGELERIEETQYPIPIYLVLPKNETLPVRLLSRITGVFQSEKGHENFYGQQLDTTAEKYEKSLLPPFFGAMTEYVAQGNIAFDCPGHQGGQFFRNHPCGIQFFNYFGETLFRSDLCNADVYMGDLLIHEGAPCDAQKNAAKIFNADKTYFVLNGTSSSNRVVLNALLTPGDLVLFDRNNHKSNHVGALIQSGATPIYLETTRNLFGLIGGIDSHCFEEAYLRNLIQEVAPERTTEKRPFRLAVIQLVTYDGVVYNAKQVVDKIGHLCDYILFDSAWLGYEQFIPMMADGSPLLLDLNENDPGIIVTQSVHKQQAGLSQSSQIHKKDRHIKGQSRYVNHKRFNNSFTAHASTSPFYPLFAALDVNAKMHEGQNGKKMWMDCVKMSIEARKLILQQCKYIKPFISDNVDGRHWADYETDEIANDLRFFYFIPGEKWHSFDGYSEQQYFVDPCKLLLITPGVNANTGEYDKFGVPATVLAYFLRENSIIPEKYALNSILFLLTPAGNTAKIGYLVSQLIHFEQLLEQDAPLETVLPSLCRNYPERYRGQTIRQLCQEMHSLAINRNIKQLQKEIFRKSHFPKIAMPPQKANIELVRGNVELVALRDIEGLIAADGAVPYPPGVCCIVPGEIWGDSVLRYFLALEENINQFPGFEQELQGVYLQKEEDGYTRIYGYIIKSDDYNPQRSNLKDKEDKK</sequence>
<dbReference type="InterPro" id="IPR036633">
    <property type="entry name" value="Prn/Lys/Arg_de-COase_C_sf"/>
</dbReference>
<dbReference type="GO" id="GO:0006520">
    <property type="term" value="P:amino acid metabolic process"/>
    <property type="evidence" value="ECO:0007669"/>
    <property type="project" value="InterPro"/>
</dbReference>
<evidence type="ECO:0000256" key="4">
    <source>
        <dbReference type="ARBA" id="ARBA00022898"/>
    </source>
</evidence>